<proteinExistence type="predicted"/>
<comment type="caution">
    <text evidence="1">The sequence shown here is derived from an EMBL/GenBank/DDBJ whole genome shotgun (WGS) entry which is preliminary data.</text>
</comment>
<dbReference type="EMBL" id="LAZR01000616">
    <property type="protein sequence ID" value="KKN62689.1"/>
    <property type="molecule type" value="Genomic_DNA"/>
</dbReference>
<protein>
    <submittedName>
        <fullName evidence="1">Uncharacterized protein</fullName>
    </submittedName>
</protein>
<dbReference type="AlphaFoldDB" id="A0A0F9S6F4"/>
<evidence type="ECO:0000313" key="1">
    <source>
        <dbReference type="EMBL" id="KKN62689.1"/>
    </source>
</evidence>
<name>A0A0F9S6F4_9ZZZZ</name>
<sequence length="70" mass="8318">MKRHIWIDRNSPIDSVEITIKDCSKRKIESWVIAVNDKKRARQIMRILKESYGVDFGISVRSDLDWLKQT</sequence>
<gene>
    <name evidence="1" type="ORF">LCGC14_0509500</name>
</gene>
<accession>A0A0F9S6F4</accession>
<reference evidence="1" key="1">
    <citation type="journal article" date="2015" name="Nature">
        <title>Complex archaea that bridge the gap between prokaryotes and eukaryotes.</title>
        <authorList>
            <person name="Spang A."/>
            <person name="Saw J.H."/>
            <person name="Jorgensen S.L."/>
            <person name="Zaremba-Niedzwiedzka K."/>
            <person name="Martijn J."/>
            <person name="Lind A.E."/>
            <person name="van Eijk R."/>
            <person name="Schleper C."/>
            <person name="Guy L."/>
            <person name="Ettema T.J."/>
        </authorList>
    </citation>
    <scope>NUCLEOTIDE SEQUENCE</scope>
</reference>
<organism evidence="1">
    <name type="scientific">marine sediment metagenome</name>
    <dbReference type="NCBI Taxonomy" id="412755"/>
    <lineage>
        <taxon>unclassified sequences</taxon>
        <taxon>metagenomes</taxon>
        <taxon>ecological metagenomes</taxon>
    </lineage>
</organism>